<evidence type="ECO:0000313" key="3">
    <source>
        <dbReference type="EMBL" id="KEH19368.1"/>
    </source>
</evidence>
<dbReference type="Proteomes" id="UP000002051">
    <property type="component" value="Chromosome 8"/>
</dbReference>
<keyword evidence="1" id="KW-0812">Transmembrane</keyword>
<evidence type="ECO:0000313" key="4">
    <source>
        <dbReference type="EnsemblPlants" id="KEH19368"/>
    </source>
</evidence>
<dbReference type="EnsemblPlants" id="KEH19368">
    <property type="protein sequence ID" value="KEH19368"/>
    <property type="gene ID" value="MTR_8g051835"/>
</dbReference>
<feature type="signal peptide" evidence="2">
    <location>
        <begin position="1"/>
        <end position="20"/>
    </location>
</feature>
<dbReference type="EMBL" id="CM001224">
    <property type="protein sequence ID" value="KEH19368.1"/>
    <property type="molecule type" value="Genomic_DNA"/>
</dbReference>
<sequence>MTTELGLLLVLHISPTSVRSWPDNLFISGGNPHLTSRFPLSGHPSFVFTLQMCNPELVINYYFVLFALTFAFCLCNASNVSLVTIFIRNNLQDEMKITCYSGGSGIYYRRPHTLLQILLFI</sequence>
<feature type="chain" id="PRO_5014498910" evidence="2">
    <location>
        <begin position="21"/>
        <end position="121"/>
    </location>
</feature>
<dbReference type="HOGENOM" id="CLU_2041564_0_0_1"/>
<organism evidence="3 5">
    <name type="scientific">Medicago truncatula</name>
    <name type="common">Barrel medic</name>
    <name type="synonym">Medicago tribuloides</name>
    <dbReference type="NCBI Taxonomy" id="3880"/>
    <lineage>
        <taxon>Eukaryota</taxon>
        <taxon>Viridiplantae</taxon>
        <taxon>Streptophyta</taxon>
        <taxon>Embryophyta</taxon>
        <taxon>Tracheophyta</taxon>
        <taxon>Spermatophyta</taxon>
        <taxon>Magnoliopsida</taxon>
        <taxon>eudicotyledons</taxon>
        <taxon>Gunneridae</taxon>
        <taxon>Pentapetalae</taxon>
        <taxon>rosids</taxon>
        <taxon>fabids</taxon>
        <taxon>Fabales</taxon>
        <taxon>Fabaceae</taxon>
        <taxon>Papilionoideae</taxon>
        <taxon>50 kb inversion clade</taxon>
        <taxon>NPAAA clade</taxon>
        <taxon>Hologalegina</taxon>
        <taxon>IRL clade</taxon>
        <taxon>Trifolieae</taxon>
        <taxon>Medicago</taxon>
    </lineage>
</organism>
<evidence type="ECO:0000256" key="2">
    <source>
        <dbReference type="SAM" id="SignalP"/>
    </source>
</evidence>
<keyword evidence="5" id="KW-1185">Reference proteome</keyword>
<keyword evidence="1" id="KW-1133">Transmembrane helix</keyword>
<dbReference type="AlphaFoldDB" id="A0A072TRD3"/>
<keyword evidence="2" id="KW-0732">Signal</keyword>
<reference evidence="4" key="3">
    <citation type="submission" date="2015-04" db="UniProtKB">
        <authorList>
            <consortium name="EnsemblPlants"/>
        </authorList>
    </citation>
    <scope>IDENTIFICATION</scope>
    <source>
        <strain evidence="4">cv. Jemalong A17</strain>
    </source>
</reference>
<name>A0A072TRD3_MEDTR</name>
<reference evidence="3 5" key="2">
    <citation type="journal article" date="2014" name="BMC Genomics">
        <title>An improved genome release (version Mt4.0) for the model legume Medicago truncatula.</title>
        <authorList>
            <person name="Tang H."/>
            <person name="Krishnakumar V."/>
            <person name="Bidwell S."/>
            <person name="Rosen B."/>
            <person name="Chan A."/>
            <person name="Zhou S."/>
            <person name="Gentzbittel L."/>
            <person name="Childs K.L."/>
            <person name="Yandell M."/>
            <person name="Gundlach H."/>
            <person name="Mayer K.F."/>
            <person name="Schwartz D.C."/>
            <person name="Town C.D."/>
        </authorList>
    </citation>
    <scope>GENOME REANNOTATION</scope>
    <source>
        <strain evidence="3">A17</strain>
        <strain evidence="4 5">cv. Jemalong A17</strain>
    </source>
</reference>
<reference evidence="3 5" key="1">
    <citation type="journal article" date="2011" name="Nature">
        <title>The Medicago genome provides insight into the evolution of rhizobial symbioses.</title>
        <authorList>
            <person name="Young N.D."/>
            <person name="Debelle F."/>
            <person name="Oldroyd G.E."/>
            <person name="Geurts R."/>
            <person name="Cannon S.B."/>
            <person name="Udvardi M.K."/>
            <person name="Benedito V.A."/>
            <person name="Mayer K.F."/>
            <person name="Gouzy J."/>
            <person name="Schoof H."/>
            <person name="Van de Peer Y."/>
            <person name="Proost S."/>
            <person name="Cook D.R."/>
            <person name="Meyers B.C."/>
            <person name="Spannagl M."/>
            <person name="Cheung F."/>
            <person name="De Mita S."/>
            <person name="Krishnakumar V."/>
            <person name="Gundlach H."/>
            <person name="Zhou S."/>
            <person name="Mudge J."/>
            <person name="Bharti A.K."/>
            <person name="Murray J.D."/>
            <person name="Naoumkina M.A."/>
            <person name="Rosen B."/>
            <person name="Silverstein K.A."/>
            <person name="Tang H."/>
            <person name="Rombauts S."/>
            <person name="Zhao P.X."/>
            <person name="Zhou P."/>
            <person name="Barbe V."/>
            <person name="Bardou P."/>
            <person name="Bechner M."/>
            <person name="Bellec A."/>
            <person name="Berger A."/>
            <person name="Berges H."/>
            <person name="Bidwell S."/>
            <person name="Bisseling T."/>
            <person name="Choisne N."/>
            <person name="Couloux A."/>
            <person name="Denny R."/>
            <person name="Deshpande S."/>
            <person name="Dai X."/>
            <person name="Doyle J.J."/>
            <person name="Dudez A.M."/>
            <person name="Farmer A.D."/>
            <person name="Fouteau S."/>
            <person name="Franken C."/>
            <person name="Gibelin C."/>
            <person name="Gish J."/>
            <person name="Goldstein S."/>
            <person name="Gonzalez A.J."/>
            <person name="Green P.J."/>
            <person name="Hallab A."/>
            <person name="Hartog M."/>
            <person name="Hua A."/>
            <person name="Humphray S.J."/>
            <person name="Jeong D.H."/>
            <person name="Jing Y."/>
            <person name="Jocker A."/>
            <person name="Kenton S.M."/>
            <person name="Kim D.J."/>
            <person name="Klee K."/>
            <person name="Lai H."/>
            <person name="Lang C."/>
            <person name="Lin S."/>
            <person name="Macmil S.L."/>
            <person name="Magdelenat G."/>
            <person name="Matthews L."/>
            <person name="McCorrison J."/>
            <person name="Monaghan E.L."/>
            <person name="Mun J.H."/>
            <person name="Najar F.Z."/>
            <person name="Nicholson C."/>
            <person name="Noirot C."/>
            <person name="O'Bleness M."/>
            <person name="Paule C.R."/>
            <person name="Poulain J."/>
            <person name="Prion F."/>
            <person name="Qin B."/>
            <person name="Qu C."/>
            <person name="Retzel E.F."/>
            <person name="Riddle C."/>
            <person name="Sallet E."/>
            <person name="Samain S."/>
            <person name="Samson N."/>
            <person name="Sanders I."/>
            <person name="Saurat O."/>
            <person name="Scarpelli C."/>
            <person name="Schiex T."/>
            <person name="Segurens B."/>
            <person name="Severin A.J."/>
            <person name="Sherrier D.J."/>
            <person name="Shi R."/>
            <person name="Sims S."/>
            <person name="Singer S.R."/>
            <person name="Sinharoy S."/>
            <person name="Sterck L."/>
            <person name="Viollet A."/>
            <person name="Wang B.B."/>
            <person name="Wang K."/>
            <person name="Wang M."/>
            <person name="Wang X."/>
            <person name="Warfsmann J."/>
            <person name="Weissenbach J."/>
            <person name="White D.D."/>
            <person name="White J.D."/>
            <person name="Wiley G.B."/>
            <person name="Wincker P."/>
            <person name="Xing Y."/>
            <person name="Yang L."/>
            <person name="Yao Z."/>
            <person name="Ying F."/>
            <person name="Zhai J."/>
            <person name="Zhou L."/>
            <person name="Zuber A."/>
            <person name="Denarie J."/>
            <person name="Dixon R.A."/>
            <person name="May G.D."/>
            <person name="Schwartz D.C."/>
            <person name="Rogers J."/>
            <person name="Quetier F."/>
            <person name="Town C.D."/>
            <person name="Roe B.A."/>
        </authorList>
    </citation>
    <scope>NUCLEOTIDE SEQUENCE [LARGE SCALE GENOMIC DNA]</scope>
    <source>
        <strain evidence="3">A17</strain>
        <strain evidence="4 5">cv. Jemalong A17</strain>
    </source>
</reference>
<accession>A0A072TRD3</accession>
<proteinExistence type="predicted"/>
<gene>
    <name evidence="3" type="ordered locus">MTR_8g051835</name>
</gene>
<keyword evidence="1" id="KW-0472">Membrane</keyword>
<protein>
    <submittedName>
        <fullName evidence="3">Leguminosin proline-rich group669 secreted peptide</fullName>
    </submittedName>
</protein>
<feature type="transmembrane region" description="Helical" evidence="1">
    <location>
        <begin position="61"/>
        <end position="87"/>
    </location>
</feature>
<evidence type="ECO:0000256" key="1">
    <source>
        <dbReference type="SAM" id="Phobius"/>
    </source>
</evidence>
<evidence type="ECO:0000313" key="5">
    <source>
        <dbReference type="Proteomes" id="UP000002051"/>
    </source>
</evidence>
<dbReference type="PaxDb" id="3880-AES63582"/>